<feature type="binding site" evidence="9">
    <location>
        <position position="232"/>
    </location>
    <ligand>
        <name>ATP</name>
        <dbReference type="ChEBI" id="CHEBI:30616"/>
    </ligand>
</feature>
<dbReference type="GO" id="GO:0005524">
    <property type="term" value="F:ATP binding"/>
    <property type="evidence" value="ECO:0007669"/>
    <property type="project" value="UniProtKB-UniRule"/>
</dbReference>
<accession>A0A1F7U703</accession>
<keyword evidence="4 9" id="KW-0067">ATP-binding</keyword>
<comment type="function">
    <text evidence="9">Catalyzes the attachment of tyrosine to tRNA(Tyr) in a two-step reaction: tyrosine is first activated by ATP to form Tyr-AMP and then transferred to the acceptor end of tRNA(Tyr).</text>
</comment>
<keyword evidence="6 9" id="KW-0648">Protein biosynthesis</keyword>
<comment type="subcellular location">
    <subcellularLocation>
        <location evidence="9">Cytoplasm</location>
    </subcellularLocation>
</comment>
<dbReference type="CDD" id="cd00165">
    <property type="entry name" value="S4"/>
    <property type="match status" value="1"/>
</dbReference>
<dbReference type="PANTHER" id="PTHR11766:SF1">
    <property type="entry name" value="TYROSINE--TRNA LIGASE"/>
    <property type="match status" value="1"/>
</dbReference>
<dbReference type="InterPro" id="IPR002942">
    <property type="entry name" value="S4_RNA-bd"/>
</dbReference>
<evidence type="ECO:0000256" key="5">
    <source>
        <dbReference type="ARBA" id="ARBA00022884"/>
    </source>
</evidence>
<evidence type="ECO:0000256" key="1">
    <source>
        <dbReference type="ARBA" id="ARBA00022490"/>
    </source>
</evidence>
<dbReference type="InterPro" id="IPR002305">
    <property type="entry name" value="aa-tRNA-synth_Ic"/>
</dbReference>
<evidence type="ECO:0000256" key="4">
    <source>
        <dbReference type="ARBA" id="ARBA00022840"/>
    </source>
</evidence>
<evidence type="ECO:0000256" key="3">
    <source>
        <dbReference type="ARBA" id="ARBA00022741"/>
    </source>
</evidence>
<dbReference type="InterPro" id="IPR014729">
    <property type="entry name" value="Rossmann-like_a/b/a_fold"/>
</dbReference>
<proteinExistence type="inferred from homology"/>
<keyword evidence="3 9" id="KW-0547">Nucleotide-binding</keyword>
<dbReference type="PROSITE" id="PS50889">
    <property type="entry name" value="S4"/>
    <property type="match status" value="1"/>
</dbReference>
<dbReference type="GO" id="GO:0003723">
    <property type="term" value="F:RNA binding"/>
    <property type="evidence" value="ECO:0007669"/>
    <property type="project" value="UniProtKB-KW"/>
</dbReference>
<dbReference type="SUPFAM" id="SSF52374">
    <property type="entry name" value="Nucleotidylyl transferase"/>
    <property type="match status" value="1"/>
</dbReference>
<dbReference type="Proteomes" id="UP000176303">
    <property type="component" value="Unassembled WGS sequence"/>
</dbReference>
<dbReference type="SMART" id="SM00363">
    <property type="entry name" value="S4"/>
    <property type="match status" value="1"/>
</dbReference>
<dbReference type="PROSITE" id="PS00178">
    <property type="entry name" value="AA_TRNA_LIGASE_I"/>
    <property type="match status" value="1"/>
</dbReference>
<dbReference type="InterPro" id="IPR024088">
    <property type="entry name" value="Tyr-tRNA-ligase_bac-type"/>
</dbReference>
<evidence type="ECO:0000256" key="9">
    <source>
        <dbReference type="HAMAP-Rule" id="MF_02007"/>
    </source>
</evidence>
<sequence length="400" mass="44643">MTKKADQKTVERLLGRGVEEVIVRAHLENDLRKGTTLRIKLGADPTAPDLHLGHAVVLRKLRQFQELGHTVVFIIGDYTALIGDPSGRNKTRPPLDPATIKKNAGTYFKQVGKILDMKKTEVHWNSEWFREMSVADLIVLTSKFTSQRVLERDDFQKRWKAGIEIGHHETLYPILQAQDSVMIRASVEIGGTDQKFNMLAGRDLQRKVGMDEQDVITCPLLVGTDGEKKMSKSLGNYIGLTDAPEEMYGKAMSIPDRLIVHYFQLATGVSDAEIEKISRGLSAGENPRGHKARLAREIVALYHGAAAAGKAEDGFNRTFRNKETPENIRECKMKNTRCKIMDCLVASKLAASKSEARRVIVEGGVKVNGRVEKDPKVEVLISKTGVLIQKGKRHFVRLVL</sequence>
<dbReference type="AlphaFoldDB" id="A0A1F7U703"/>
<dbReference type="InterPro" id="IPR036986">
    <property type="entry name" value="S4_RNA-bd_sf"/>
</dbReference>
<dbReference type="EC" id="6.1.1.1" evidence="9"/>
<dbReference type="InterPro" id="IPR054608">
    <property type="entry name" value="SYY-like_C"/>
</dbReference>
<comment type="caution">
    <text evidence="12">The sequence shown here is derived from an EMBL/GenBank/DDBJ whole genome shotgun (WGS) entry which is preliminary data.</text>
</comment>
<dbReference type="NCBIfam" id="TIGR00234">
    <property type="entry name" value="tyrS"/>
    <property type="match status" value="1"/>
</dbReference>
<dbReference type="Pfam" id="PF22421">
    <property type="entry name" value="SYY_C-terminal"/>
    <property type="match status" value="1"/>
</dbReference>
<evidence type="ECO:0000313" key="12">
    <source>
        <dbReference type="EMBL" id="OGL74029.1"/>
    </source>
</evidence>
<comment type="subunit">
    <text evidence="9">Homodimer.</text>
</comment>
<dbReference type="PANTHER" id="PTHR11766">
    <property type="entry name" value="TYROSYL-TRNA SYNTHETASE"/>
    <property type="match status" value="1"/>
</dbReference>
<keyword evidence="2 9" id="KW-0436">Ligase</keyword>
<feature type="domain" description="RNA-binding S4" evidence="11">
    <location>
        <begin position="339"/>
        <end position="392"/>
    </location>
</feature>
<dbReference type="InterPro" id="IPR001412">
    <property type="entry name" value="aa-tRNA-synth_I_CS"/>
</dbReference>
<comment type="similarity">
    <text evidence="9">Belongs to the class-I aminoacyl-tRNA synthetase family. TyrS type 2 subfamily.</text>
</comment>
<keyword evidence="1 9" id="KW-0963">Cytoplasm</keyword>
<dbReference type="CDD" id="cd00805">
    <property type="entry name" value="TyrRS_core"/>
    <property type="match status" value="1"/>
</dbReference>
<dbReference type="GO" id="GO:0004831">
    <property type="term" value="F:tyrosine-tRNA ligase activity"/>
    <property type="evidence" value="ECO:0007669"/>
    <property type="project" value="UniProtKB-UniRule"/>
</dbReference>
<protein>
    <recommendedName>
        <fullName evidence="9">Tyrosine--tRNA ligase</fullName>
        <ecNumber evidence="9">6.1.1.1</ecNumber>
    </recommendedName>
    <alternativeName>
        <fullName evidence="9">Tyrosyl-tRNA synthetase</fullName>
        <shortName evidence="9">TyrRS</shortName>
    </alternativeName>
</protein>
<gene>
    <name evidence="9" type="primary">tyrS</name>
    <name evidence="12" type="ORF">A3D72_00865</name>
</gene>
<dbReference type="Gene3D" id="3.10.290.10">
    <property type="entry name" value="RNA-binding S4 domain"/>
    <property type="match status" value="1"/>
</dbReference>
<evidence type="ECO:0000259" key="11">
    <source>
        <dbReference type="SMART" id="SM00363"/>
    </source>
</evidence>
<feature type="short sequence motif" description="'HIGH' region" evidence="9">
    <location>
        <begin position="45"/>
        <end position="54"/>
    </location>
</feature>
<evidence type="ECO:0000313" key="13">
    <source>
        <dbReference type="Proteomes" id="UP000176303"/>
    </source>
</evidence>
<dbReference type="Gene3D" id="3.40.50.620">
    <property type="entry name" value="HUPs"/>
    <property type="match status" value="1"/>
</dbReference>
<dbReference type="Gene3D" id="1.10.240.10">
    <property type="entry name" value="Tyrosyl-Transfer RNA Synthetase"/>
    <property type="match status" value="1"/>
</dbReference>
<name>A0A1F7U703_9BACT</name>
<keyword evidence="7 9" id="KW-0030">Aminoacyl-tRNA synthetase</keyword>
<keyword evidence="5 10" id="KW-0694">RNA-binding</keyword>
<reference evidence="12 13" key="1">
    <citation type="journal article" date="2016" name="Nat. Commun.">
        <title>Thousands of microbial genomes shed light on interconnected biogeochemical processes in an aquifer system.</title>
        <authorList>
            <person name="Anantharaman K."/>
            <person name="Brown C.T."/>
            <person name="Hug L.A."/>
            <person name="Sharon I."/>
            <person name="Castelle C.J."/>
            <person name="Probst A.J."/>
            <person name="Thomas B.C."/>
            <person name="Singh A."/>
            <person name="Wilkins M.J."/>
            <person name="Karaoz U."/>
            <person name="Brodie E.L."/>
            <person name="Williams K.H."/>
            <person name="Hubbard S.S."/>
            <person name="Banfield J.F."/>
        </authorList>
    </citation>
    <scope>NUCLEOTIDE SEQUENCE [LARGE SCALE GENOMIC DNA]</scope>
</reference>
<dbReference type="GO" id="GO:0005829">
    <property type="term" value="C:cytosol"/>
    <property type="evidence" value="ECO:0007669"/>
    <property type="project" value="TreeGrafter"/>
</dbReference>
<dbReference type="HAMAP" id="MF_02007">
    <property type="entry name" value="Tyr_tRNA_synth_type2"/>
    <property type="match status" value="1"/>
</dbReference>
<organism evidence="12 13">
    <name type="scientific">Candidatus Uhrbacteria bacterium RIFCSPHIGHO2_02_FULL_57_19</name>
    <dbReference type="NCBI Taxonomy" id="1802391"/>
    <lineage>
        <taxon>Bacteria</taxon>
        <taxon>Candidatus Uhriibacteriota</taxon>
    </lineage>
</organism>
<evidence type="ECO:0000256" key="2">
    <source>
        <dbReference type="ARBA" id="ARBA00022598"/>
    </source>
</evidence>
<comment type="catalytic activity">
    <reaction evidence="8 9">
        <text>tRNA(Tyr) + L-tyrosine + ATP = L-tyrosyl-tRNA(Tyr) + AMP + diphosphate + H(+)</text>
        <dbReference type="Rhea" id="RHEA:10220"/>
        <dbReference type="Rhea" id="RHEA-COMP:9706"/>
        <dbReference type="Rhea" id="RHEA-COMP:9707"/>
        <dbReference type="ChEBI" id="CHEBI:15378"/>
        <dbReference type="ChEBI" id="CHEBI:30616"/>
        <dbReference type="ChEBI" id="CHEBI:33019"/>
        <dbReference type="ChEBI" id="CHEBI:58315"/>
        <dbReference type="ChEBI" id="CHEBI:78442"/>
        <dbReference type="ChEBI" id="CHEBI:78536"/>
        <dbReference type="ChEBI" id="CHEBI:456215"/>
        <dbReference type="EC" id="6.1.1.1"/>
    </reaction>
</comment>
<dbReference type="EMBL" id="MGDZ01000010">
    <property type="protein sequence ID" value="OGL74029.1"/>
    <property type="molecule type" value="Genomic_DNA"/>
</dbReference>
<evidence type="ECO:0000256" key="10">
    <source>
        <dbReference type="PROSITE-ProRule" id="PRU00182"/>
    </source>
</evidence>
<dbReference type="GO" id="GO:0006437">
    <property type="term" value="P:tyrosyl-tRNA aminoacylation"/>
    <property type="evidence" value="ECO:0007669"/>
    <property type="project" value="UniProtKB-UniRule"/>
</dbReference>
<dbReference type="Pfam" id="PF00579">
    <property type="entry name" value="tRNA-synt_1b"/>
    <property type="match status" value="1"/>
</dbReference>
<dbReference type="InterPro" id="IPR002307">
    <property type="entry name" value="Tyr-tRNA-ligase"/>
</dbReference>
<evidence type="ECO:0000256" key="6">
    <source>
        <dbReference type="ARBA" id="ARBA00022917"/>
    </source>
</evidence>
<dbReference type="InterPro" id="IPR024108">
    <property type="entry name" value="Tyr-tRNA-ligase_bac_2"/>
</dbReference>
<feature type="short sequence motif" description="'KMSKS' region" evidence="9">
    <location>
        <begin position="229"/>
        <end position="233"/>
    </location>
</feature>
<evidence type="ECO:0000256" key="7">
    <source>
        <dbReference type="ARBA" id="ARBA00023146"/>
    </source>
</evidence>
<dbReference type="PRINTS" id="PR01040">
    <property type="entry name" value="TRNASYNTHTYR"/>
</dbReference>
<dbReference type="SUPFAM" id="SSF55174">
    <property type="entry name" value="Alpha-L RNA-binding motif"/>
    <property type="match status" value="1"/>
</dbReference>
<evidence type="ECO:0000256" key="8">
    <source>
        <dbReference type="ARBA" id="ARBA00048248"/>
    </source>
</evidence>
<dbReference type="STRING" id="1802391.A3D72_00865"/>